<dbReference type="SUPFAM" id="SSF52172">
    <property type="entry name" value="CheY-like"/>
    <property type="match status" value="1"/>
</dbReference>
<protein>
    <submittedName>
        <fullName evidence="6">DNA-binding response regulator</fullName>
    </submittedName>
</protein>
<evidence type="ECO:0000256" key="1">
    <source>
        <dbReference type="ARBA" id="ARBA00023012"/>
    </source>
</evidence>
<dbReference type="InterPro" id="IPR011006">
    <property type="entry name" value="CheY-like_superfamily"/>
</dbReference>
<reference evidence="6 7" key="2">
    <citation type="submission" date="2018-03" db="EMBL/GenBank/DDBJ databases">
        <authorList>
            <person name="Keele B.F."/>
        </authorList>
    </citation>
    <scope>NUCLEOTIDE SEQUENCE [LARGE SCALE GENOMIC DNA]</scope>
    <source>
        <strain evidence="6 7">D13</strain>
    </source>
</reference>
<dbReference type="Gene3D" id="3.40.50.2300">
    <property type="match status" value="1"/>
</dbReference>
<evidence type="ECO:0000259" key="4">
    <source>
        <dbReference type="PROSITE" id="PS50110"/>
    </source>
</evidence>
<sequence>MPPTTDDQELRALLVEDEAPQRQALMSLLAAQWPTLSITVCEDGIAALEAIATGSFHIAFLDIRLPGADGLRVARALPASTQIVFTTAYDQHAIAAFEAGALDYLLKPITEDRLARTVLRIRERLAQVPPPMVNGIDALQALRQRDAKAPLRWISASVGDSVRLIGIDEVFGFQAKDKYTRVLTHGGEAIIRLSLRELLDQLDPDAFWQVHRSLIVRVAAIDRAQKDELGNWRLRLRGLDEWFPVSQAFAGKFRGM</sequence>
<accession>A0A2P1PXE7</accession>
<evidence type="ECO:0000313" key="6">
    <source>
        <dbReference type="EMBL" id="AVP99515.1"/>
    </source>
</evidence>
<dbReference type="PANTHER" id="PTHR48111">
    <property type="entry name" value="REGULATOR OF RPOS"/>
    <property type="match status" value="1"/>
</dbReference>
<feature type="domain" description="HTH LytTR-type" evidence="5">
    <location>
        <begin position="154"/>
        <end position="256"/>
    </location>
</feature>
<dbReference type="EMBL" id="CP027860">
    <property type="protein sequence ID" value="AVP99515.1"/>
    <property type="molecule type" value="Genomic_DNA"/>
</dbReference>
<dbReference type="PROSITE" id="PS50110">
    <property type="entry name" value="RESPONSE_REGULATORY"/>
    <property type="match status" value="1"/>
</dbReference>
<evidence type="ECO:0000256" key="2">
    <source>
        <dbReference type="ARBA" id="ARBA00023125"/>
    </source>
</evidence>
<dbReference type="Gene3D" id="2.40.50.1020">
    <property type="entry name" value="LytTr DNA-binding domain"/>
    <property type="match status" value="1"/>
</dbReference>
<dbReference type="GO" id="GO:0032993">
    <property type="term" value="C:protein-DNA complex"/>
    <property type="evidence" value="ECO:0007669"/>
    <property type="project" value="TreeGrafter"/>
</dbReference>
<reference evidence="6 7" key="1">
    <citation type="submission" date="2018-03" db="EMBL/GenBank/DDBJ databases">
        <title>Ahniella affigens gen. nov., sp. nov., a gammaproteobacterium isolated from sandy soil near a stream.</title>
        <authorList>
            <person name="Ko Y."/>
            <person name="Kim J.-H."/>
        </authorList>
    </citation>
    <scope>NUCLEOTIDE SEQUENCE [LARGE SCALE GENOMIC DNA]</scope>
    <source>
        <strain evidence="6 7">D13</strain>
    </source>
</reference>
<dbReference type="OrthoDB" id="236568at2"/>
<proteinExistence type="predicted"/>
<gene>
    <name evidence="6" type="ORF">C7S18_21095</name>
</gene>
<organism evidence="6 7">
    <name type="scientific">Ahniella affigens</name>
    <dbReference type="NCBI Taxonomy" id="2021234"/>
    <lineage>
        <taxon>Bacteria</taxon>
        <taxon>Pseudomonadati</taxon>
        <taxon>Pseudomonadota</taxon>
        <taxon>Gammaproteobacteria</taxon>
        <taxon>Lysobacterales</taxon>
        <taxon>Rhodanobacteraceae</taxon>
        <taxon>Ahniella</taxon>
    </lineage>
</organism>
<feature type="modified residue" description="4-aspartylphosphate" evidence="3">
    <location>
        <position position="62"/>
    </location>
</feature>
<feature type="domain" description="Response regulatory" evidence="4">
    <location>
        <begin position="11"/>
        <end position="122"/>
    </location>
</feature>
<dbReference type="GO" id="GO:0005829">
    <property type="term" value="C:cytosol"/>
    <property type="evidence" value="ECO:0007669"/>
    <property type="project" value="TreeGrafter"/>
</dbReference>
<dbReference type="Pfam" id="PF00072">
    <property type="entry name" value="Response_reg"/>
    <property type="match status" value="1"/>
</dbReference>
<evidence type="ECO:0000313" key="7">
    <source>
        <dbReference type="Proteomes" id="UP000241074"/>
    </source>
</evidence>
<dbReference type="Pfam" id="PF04397">
    <property type="entry name" value="LytTR"/>
    <property type="match status" value="1"/>
</dbReference>
<dbReference type="GO" id="GO:0000976">
    <property type="term" value="F:transcription cis-regulatory region binding"/>
    <property type="evidence" value="ECO:0007669"/>
    <property type="project" value="TreeGrafter"/>
</dbReference>
<dbReference type="Proteomes" id="UP000241074">
    <property type="component" value="Chromosome"/>
</dbReference>
<dbReference type="PROSITE" id="PS50930">
    <property type="entry name" value="HTH_LYTTR"/>
    <property type="match status" value="1"/>
</dbReference>
<dbReference type="SMART" id="SM00850">
    <property type="entry name" value="LytTR"/>
    <property type="match status" value="1"/>
</dbReference>
<keyword evidence="3" id="KW-0597">Phosphoprotein</keyword>
<keyword evidence="7" id="KW-1185">Reference proteome</keyword>
<dbReference type="AlphaFoldDB" id="A0A2P1PXE7"/>
<dbReference type="GO" id="GO:0000156">
    <property type="term" value="F:phosphorelay response regulator activity"/>
    <property type="evidence" value="ECO:0007669"/>
    <property type="project" value="TreeGrafter"/>
</dbReference>
<dbReference type="InterPro" id="IPR001789">
    <property type="entry name" value="Sig_transdc_resp-reg_receiver"/>
</dbReference>
<evidence type="ECO:0000259" key="5">
    <source>
        <dbReference type="PROSITE" id="PS50930"/>
    </source>
</evidence>
<keyword evidence="1" id="KW-0902">Two-component regulatory system</keyword>
<name>A0A2P1PXE7_9GAMM</name>
<dbReference type="PANTHER" id="PTHR48111:SF69">
    <property type="entry name" value="RESPONSE REGULATOR RECEIVER"/>
    <property type="match status" value="1"/>
</dbReference>
<dbReference type="RefSeq" id="WP_106893432.1">
    <property type="nucleotide sequence ID" value="NZ_CP027860.1"/>
</dbReference>
<evidence type="ECO:0000256" key="3">
    <source>
        <dbReference type="PROSITE-ProRule" id="PRU00169"/>
    </source>
</evidence>
<dbReference type="KEGG" id="xba:C7S18_21095"/>
<dbReference type="InterPro" id="IPR039420">
    <property type="entry name" value="WalR-like"/>
</dbReference>
<dbReference type="InterPro" id="IPR007492">
    <property type="entry name" value="LytTR_DNA-bd_dom"/>
</dbReference>
<dbReference type="SMART" id="SM00448">
    <property type="entry name" value="REC"/>
    <property type="match status" value="1"/>
</dbReference>
<dbReference type="GO" id="GO:0006355">
    <property type="term" value="P:regulation of DNA-templated transcription"/>
    <property type="evidence" value="ECO:0007669"/>
    <property type="project" value="TreeGrafter"/>
</dbReference>
<keyword evidence="2 6" id="KW-0238">DNA-binding</keyword>